<dbReference type="InterPro" id="IPR022675">
    <property type="entry name" value="G6P_DH_C"/>
</dbReference>
<reference evidence="10 11" key="1">
    <citation type="submission" date="2014-12" db="EMBL/GenBank/DDBJ databases">
        <title>Draft genome sequences of 29 type strains of Enterococci.</title>
        <authorList>
            <person name="Zhong Z."/>
            <person name="Sun Z."/>
            <person name="Liu W."/>
            <person name="Zhang W."/>
            <person name="Zhang H."/>
        </authorList>
    </citation>
    <scope>NUCLEOTIDE SEQUENCE [LARGE SCALE GENOMIC DNA]</scope>
    <source>
        <strain evidence="10 11">DSM 15687</strain>
    </source>
</reference>
<dbReference type="InterPro" id="IPR019796">
    <property type="entry name" value="G6P_DH_AS"/>
</dbReference>
<organism evidence="10 11">
    <name type="scientific">Enterococcus ratti</name>
    <dbReference type="NCBI Taxonomy" id="150033"/>
    <lineage>
        <taxon>Bacteria</taxon>
        <taxon>Bacillati</taxon>
        <taxon>Bacillota</taxon>
        <taxon>Bacilli</taxon>
        <taxon>Lactobacillales</taxon>
        <taxon>Enterococcaceae</taxon>
        <taxon>Enterococcus</taxon>
    </lineage>
</organism>
<comment type="caution">
    <text evidence="10">The sequence shown here is derived from an EMBL/GenBank/DDBJ whole genome shotgun (WGS) entry which is preliminary data.</text>
</comment>
<sequence length="508" mass="58571">MSNEKKVLFTIFGGTGDLAQRKLYPSLFRLYKKGKLGDHFAVIGTARRPWSDAHYREVVATTIQSLNPTQAEAKEFASHFYYQSHDVNDSKHYNTLKKLADRLDATYHLNGNRIYYLAMAPKFFGTIVAHLKSQKIVTENGYNRLIIEKPFGSDYQSAFELNHKIRQVFPEQDIFRIDHYLGKEMIQNISAIRFANNIFESQWNNRYIDNIQITFGEALGVEDRGNYYDHSGALKDMVQNHILQVVALLAMEPPVVFSEKEIRTEKIKALKAIRIYEKEEALKNFVRGQYAPGELENRSFKGYREEDKVAPQSTTETFVAGKFLIDNFRWSGVPFYVRTGKRLTEKGTRINIVFKQVPVNVFKTSIDEPCKDTSLSPNVLTIYIQPTEGFSLTLNGKKVGQGFNTTSRKLEYRNSAEMVENSPEAYEKLLLDALKGDGTNFSHWEEVAQSWHIVDVIRKAWDQVAPEFPNYKAGTMGPVAAFELLEQDGFKWIWQPDEWYRKRGKLND</sequence>
<dbReference type="UniPathway" id="UPA00115">
    <property type="reaction ID" value="UER00408"/>
</dbReference>
<name>A0A1L8WEU9_9ENTE</name>
<dbReference type="Pfam" id="PF00479">
    <property type="entry name" value="G6PD_N"/>
    <property type="match status" value="1"/>
</dbReference>
<dbReference type="STRING" id="150033.RV14_GL001057"/>
<evidence type="ECO:0000259" key="9">
    <source>
        <dbReference type="Pfam" id="PF02781"/>
    </source>
</evidence>
<dbReference type="OrthoDB" id="9802739at2"/>
<evidence type="ECO:0000256" key="4">
    <source>
        <dbReference type="ARBA" id="ARBA00022857"/>
    </source>
</evidence>
<feature type="binding site" evidence="7">
    <location>
        <position position="149"/>
    </location>
    <ligand>
        <name>NADP(+)</name>
        <dbReference type="ChEBI" id="CHEBI:58349"/>
    </ligand>
</feature>
<feature type="active site" description="Proton acceptor" evidence="7">
    <location>
        <position position="241"/>
    </location>
</feature>
<feature type="binding site" evidence="7">
    <location>
        <position position="183"/>
    </location>
    <ligand>
        <name>substrate</name>
    </ligand>
</feature>
<protein>
    <recommendedName>
        <fullName evidence="7">Glucose-6-phosphate 1-dehydrogenase</fullName>
        <shortName evidence="7">G6PD</shortName>
        <ecNumber evidence="7">1.1.1.49</ecNumber>
    </recommendedName>
</protein>
<dbReference type="PRINTS" id="PR00079">
    <property type="entry name" value="G6PDHDRGNASE"/>
</dbReference>
<gene>
    <name evidence="7" type="primary">zwf</name>
    <name evidence="10" type="ORF">RV14_GL001057</name>
</gene>
<proteinExistence type="inferred from homology"/>
<evidence type="ECO:0000256" key="2">
    <source>
        <dbReference type="ARBA" id="ARBA00009975"/>
    </source>
</evidence>
<comment type="function">
    <text evidence="7">Catalyzes the oxidation of glucose 6-phosphate to 6-phosphogluconolactone.</text>
</comment>
<dbReference type="SUPFAM" id="SSF51735">
    <property type="entry name" value="NAD(P)-binding Rossmann-fold domains"/>
    <property type="match status" value="1"/>
</dbReference>
<keyword evidence="5 7" id="KW-0560">Oxidoreductase</keyword>
<feature type="binding site" evidence="7">
    <location>
        <position position="47"/>
    </location>
    <ligand>
        <name>NADP(+)</name>
        <dbReference type="ChEBI" id="CHEBI:58349"/>
    </ligand>
</feature>
<dbReference type="PROSITE" id="PS00069">
    <property type="entry name" value="G6P_DEHYDROGENASE"/>
    <property type="match status" value="1"/>
</dbReference>
<feature type="binding site" evidence="7">
    <location>
        <position position="346"/>
    </location>
    <ligand>
        <name>substrate</name>
    </ligand>
</feature>
<feature type="binding site" evidence="7">
    <location>
        <begin position="86"/>
        <end position="87"/>
    </location>
    <ligand>
        <name>NADP(+)</name>
        <dbReference type="ChEBI" id="CHEBI:58349"/>
    </ligand>
</feature>
<evidence type="ECO:0000259" key="8">
    <source>
        <dbReference type="Pfam" id="PF00479"/>
    </source>
</evidence>
<dbReference type="GO" id="GO:0006006">
    <property type="term" value="P:glucose metabolic process"/>
    <property type="evidence" value="ECO:0007669"/>
    <property type="project" value="UniProtKB-KW"/>
</dbReference>
<dbReference type="InterPro" id="IPR022674">
    <property type="entry name" value="G6P_DH_NAD-bd"/>
</dbReference>
<comment type="similarity">
    <text evidence="2 7">Belongs to the glucose-6-phosphate dehydrogenase family.</text>
</comment>
<evidence type="ECO:0000256" key="6">
    <source>
        <dbReference type="ARBA" id="ARBA00023277"/>
    </source>
</evidence>
<feature type="binding site" evidence="7">
    <location>
        <position position="179"/>
    </location>
    <ligand>
        <name>substrate</name>
    </ligand>
</feature>
<evidence type="ECO:0000313" key="11">
    <source>
        <dbReference type="Proteomes" id="UP000182152"/>
    </source>
</evidence>
<dbReference type="GO" id="GO:0004345">
    <property type="term" value="F:glucose-6-phosphate dehydrogenase activity"/>
    <property type="evidence" value="ECO:0007669"/>
    <property type="project" value="UniProtKB-UniRule"/>
</dbReference>
<dbReference type="RefSeq" id="WP_071856027.1">
    <property type="nucleotide sequence ID" value="NZ_JXLB01000020.1"/>
</dbReference>
<keyword evidence="6 7" id="KW-0119">Carbohydrate metabolism</keyword>
<feature type="binding site" evidence="7">
    <location>
        <position position="217"/>
    </location>
    <ligand>
        <name>substrate</name>
    </ligand>
</feature>
<comment type="caution">
    <text evidence="7">Lacks conserved residue(s) required for the propagation of feature annotation.</text>
</comment>
<dbReference type="PIRSF" id="PIRSF000110">
    <property type="entry name" value="G6PD"/>
    <property type="match status" value="1"/>
</dbReference>
<dbReference type="HAMAP" id="MF_00966">
    <property type="entry name" value="G6PD"/>
    <property type="match status" value="1"/>
</dbReference>
<feature type="binding site" evidence="7">
    <location>
        <position position="341"/>
    </location>
    <ligand>
        <name>substrate</name>
    </ligand>
</feature>
<dbReference type="SUPFAM" id="SSF55347">
    <property type="entry name" value="Glyceraldehyde-3-phosphate dehydrogenase-like, C-terminal domain"/>
    <property type="match status" value="1"/>
</dbReference>
<comment type="pathway">
    <text evidence="1 7">Carbohydrate degradation; pentose phosphate pathway; D-ribulose 5-phosphate from D-glucose 6-phosphate (oxidative stage): step 1/3.</text>
</comment>
<keyword evidence="4 7" id="KW-0521">NADP</keyword>
<dbReference type="GO" id="GO:0005829">
    <property type="term" value="C:cytosol"/>
    <property type="evidence" value="ECO:0007669"/>
    <property type="project" value="TreeGrafter"/>
</dbReference>
<dbReference type="PANTHER" id="PTHR23429">
    <property type="entry name" value="GLUCOSE-6-PHOSPHATE 1-DEHYDROGENASE G6PD"/>
    <property type="match status" value="1"/>
</dbReference>
<keyword evidence="3 7" id="KW-0313">Glucose metabolism</keyword>
<evidence type="ECO:0000256" key="7">
    <source>
        <dbReference type="HAMAP-Rule" id="MF_00966"/>
    </source>
</evidence>
<comment type="catalytic activity">
    <reaction evidence="7">
        <text>D-glucose 6-phosphate + NADP(+) = 6-phospho-D-glucono-1,5-lactone + NADPH + H(+)</text>
        <dbReference type="Rhea" id="RHEA:15841"/>
        <dbReference type="ChEBI" id="CHEBI:15378"/>
        <dbReference type="ChEBI" id="CHEBI:57783"/>
        <dbReference type="ChEBI" id="CHEBI:57955"/>
        <dbReference type="ChEBI" id="CHEBI:58349"/>
        <dbReference type="ChEBI" id="CHEBI:61548"/>
        <dbReference type="EC" id="1.1.1.49"/>
    </reaction>
</comment>
<dbReference type="GO" id="GO:0050661">
    <property type="term" value="F:NADP binding"/>
    <property type="evidence" value="ECO:0007669"/>
    <property type="project" value="UniProtKB-UniRule"/>
</dbReference>
<evidence type="ECO:0000313" key="10">
    <source>
        <dbReference type="EMBL" id="OJG79232.1"/>
    </source>
</evidence>
<dbReference type="Gene3D" id="3.30.360.10">
    <property type="entry name" value="Dihydrodipicolinate Reductase, domain 2"/>
    <property type="match status" value="1"/>
</dbReference>
<dbReference type="GO" id="GO:0009051">
    <property type="term" value="P:pentose-phosphate shunt, oxidative branch"/>
    <property type="evidence" value="ECO:0007669"/>
    <property type="project" value="TreeGrafter"/>
</dbReference>
<feature type="binding site" evidence="7">
    <location>
        <position position="236"/>
    </location>
    <ligand>
        <name>substrate</name>
    </ligand>
</feature>
<dbReference type="EMBL" id="JXLB01000020">
    <property type="protein sequence ID" value="OJG79232.1"/>
    <property type="molecule type" value="Genomic_DNA"/>
</dbReference>
<dbReference type="PANTHER" id="PTHR23429:SF0">
    <property type="entry name" value="GLUCOSE-6-PHOSPHATE 1-DEHYDROGENASE"/>
    <property type="match status" value="1"/>
</dbReference>
<dbReference type="Gene3D" id="3.40.50.720">
    <property type="entry name" value="NAD(P)-binding Rossmann-like Domain"/>
    <property type="match status" value="1"/>
</dbReference>
<feature type="domain" description="Glucose-6-phosphate dehydrogenase C-terminal" evidence="9">
    <location>
        <begin position="191"/>
        <end position="492"/>
    </location>
</feature>
<evidence type="ECO:0000256" key="5">
    <source>
        <dbReference type="ARBA" id="ARBA00023002"/>
    </source>
</evidence>
<accession>A0A1L8WEU9</accession>
<dbReference type="InterPro" id="IPR036291">
    <property type="entry name" value="NAD(P)-bd_dom_sf"/>
</dbReference>
<dbReference type="EC" id="1.1.1.49" evidence="7"/>
<evidence type="ECO:0000256" key="3">
    <source>
        <dbReference type="ARBA" id="ARBA00022526"/>
    </source>
</evidence>
<dbReference type="Pfam" id="PF02781">
    <property type="entry name" value="G6PD_C"/>
    <property type="match status" value="1"/>
</dbReference>
<evidence type="ECO:0000256" key="1">
    <source>
        <dbReference type="ARBA" id="ARBA00004937"/>
    </source>
</evidence>
<dbReference type="Proteomes" id="UP000182152">
    <property type="component" value="Unassembled WGS sequence"/>
</dbReference>
<dbReference type="AlphaFoldDB" id="A0A1L8WEU9"/>
<dbReference type="NCBIfam" id="TIGR00871">
    <property type="entry name" value="zwf"/>
    <property type="match status" value="1"/>
</dbReference>
<keyword evidence="11" id="KW-1185">Reference proteome</keyword>
<dbReference type="InterPro" id="IPR001282">
    <property type="entry name" value="G6P_DH"/>
</dbReference>
<feature type="domain" description="Glucose-6-phosphate dehydrogenase NAD-binding" evidence="8">
    <location>
        <begin position="11"/>
        <end position="188"/>
    </location>
</feature>